<evidence type="ECO:0000256" key="1">
    <source>
        <dbReference type="SAM" id="Phobius"/>
    </source>
</evidence>
<feature type="non-terminal residue" evidence="2">
    <location>
        <position position="1"/>
    </location>
</feature>
<dbReference type="PANTHER" id="PTHR34414:SF1">
    <property type="entry name" value="SUBTILISIN-LIKE SERINE PROTEASE"/>
    <property type="match status" value="1"/>
</dbReference>
<dbReference type="InterPro" id="IPR046536">
    <property type="entry name" value="DUF6601"/>
</dbReference>
<dbReference type="AlphaFoldDB" id="A0A2T2P0F1"/>
<keyword evidence="1" id="KW-0472">Membrane</keyword>
<keyword evidence="3" id="KW-1185">Reference proteome</keyword>
<reference evidence="2 3" key="1">
    <citation type="journal article" date="2018" name="Front. Microbiol.">
        <title>Genome-Wide Analysis of Corynespora cassiicola Leaf Fall Disease Putative Effectors.</title>
        <authorList>
            <person name="Lopez D."/>
            <person name="Ribeiro S."/>
            <person name="Label P."/>
            <person name="Fumanal B."/>
            <person name="Venisse J.S."/>
            <person name="Kohler A."/>
            <person name="de Oliveira R.R."/>
            <person name="Labutti K."/>
            <person name="Lipzen A."/>
            <person name="Lail K."/>
            <person name="Bauer D."/>
            <person name="Ohm R.A."/>
            <person name="Barry K.W."/>
            <person name="Spatafora J."/>
            <person name="Grigoriev I.V."/>
            <person name="Martin F.M."/>
            <person name="Pujade-Renaud V."/>
        </authorList>
    </citation>
    <scope>NUCLEOTIDE SEQUENCE [LARGE SCALE GENOMIC DNA]</scope>
    <source>
        <strain evidence="2 3">Philippines</strain>
    </source>
</reference>
<evidence type="ECO:0000313" key="2">
    <source>
        <dbReference type="EMBL" id="PSN70838.1"/>
    </source>
</evidence>
<dbReference type="STRING" id="1448308.A0A2T2P0F1"/>
<name>A0A2T2P0F1_CORCC</name>
<dbReference type="OrthoDB" id="5086500at2759"/>
<dbReference type="EMBL" id="KZ678131">
    <property type="protein sequence ID" value="PSN70838.1"/>
    <property type="molecule type" value="Genomic_DNA"/>
</dbReference>
<organism evidence="2 3">
    <name type="scientific">Corynespora cassiicola Philippines</name>
    <dbReference type="NCBI Taxonomy" id="1448308"/>
    <lineage>
        <taxon>Eukaryota</taxon>
        <taxon>Fungi</taxon>
        <taxon>Dikarya</taxon>
        <taxon>Ascomycota</taxon>
        <taxon>Pezizomycotina</taxon>
        <taxon>Dothideomycetes</taxon>
        <taxon>Pleosporomycetidae</taxon>
        <taxon>Pleosporales</taxon>
        <taxon>Corynesporascaceae</taxon>
        <taxon>Corynespora</taxon>
    </lineage>
</organism>
<protein>
    <submittedName>
        <fullName evidence="2">Uncharacterized protein</fullName>
    </submittedName>
</protein>
<dbReference type="Proteomes" id="UP000240883">
    <property type="component" value="Unassembled WGS sequence"/>
</dbReference>
<gene>
    <name evidence="2" type="ORF">BS50DRAFT_470234</name>
</gene>
<feature type="non-terminal residue" evidence="2">
    <location>
        <position position="186"/>
    </location>
</feature>
<keyword evidence="1" id="KW-0812">Transmembrane</keyword>
<dbReference type="PANTHER" id="PTHR34414">
    <property type="entry name" value="HET DOMAIN-CONTAINING PROTEIN-RELATED"/>
    <property type="match status" value="1"/>
</dbReference>
<proteinExistence type="predicted"/>
<keyword evidence="1" id="KW-1133">Transmembrane helix</keyword>
<sequence length="186" mass="21305">VKSLSTQLVLNRRIVLTEDPSLHLLWADDILLLKPLPAYLCSHAFWESILDPANPALSTEQRAALLATARGFLRSYAHLIQHRSDFALARQTGLLASFPTTSFEDLATFLAGFADVPDESVSMRFRFGLLNLDALNFHSVLRRRRWHLNRYEHRYAAYFQRFFPVMLFMFALFSVMLSAMQVIVAA</sequence>
<evidence type="ECO:0000313" key="3">
    <source>
        <dbReference type="Proteomes" id="UP000240883"/>
    </source>
</evidence>
<accession>A0A2T2P0F1</accession>
<feature type="transmembrane region" description="Helical" evidence="1">
    <location>
        <begin position="162"/>
        <end position="184"/>
    </location>
</feature>
<dbReference type="Pfam" id="PF20246">
    <property type="entry name" value="DUF6601"/>
    <property type="match status" value="1"/>
</dbReference>